<accession>A0AAD5RLD8</accession>
<dbReference type="AlphaFoldDB" id="A0AAD5RLD8"/>
<comment type="caution">
    <text evidence="3">The sequence shown here is derived from an EMBL/GenBank/DDBJ whole genome shotgun (WGS) entry which is preliminary data.</text>
</comment>
<feature type="compositionally biased region" description="Polar residues" evidence="2">
    <location>
        <begin position="53"/>
        <end position="63"/>
    </location>
</feature>
<sequence>MGCGVSRPRPHRPGDSPQLPASRSTANFRTPGYGGGGGSFGDPASGHRRLRHQTQFASGTSGFSRPRQDTARLPHSRTYTSLATEPASFAPPPRPWADSLHEKACPLRAATAQPGTRNRRGGRRGRDGPDPLASEISHTASLLRRLYGLDLEIWGMHDAVEEELDEKRELEEKANELLGEIKARVDRWYGGSGAEPGGGDVFTQEQAALVGQAWEKISAAKEQRYDFW</sequence>
<feature type="region of interest" description="Disordered" evidence="2">
    <location>
        <begin position="108"/>
        <end position="134"/>
    </location>
</feature>
<feature type="region of interest" description="Disordered" evidence="2">
    <location>
        <begin position="1"/>
        <end position="80"/>
    </location>
</feature>
<gene>
    <name evidence="3" type="ORF">MKZ38_005272</name>
</gene>
<proteinExistence type="predicted"/>
<feature type="coiled-coil region" evidence="1">
    <location>
        <begin position="157"/>
        <end position="187"/>
    </location>
</feature>
<evidence type="ECO:0000313" key="3">
    <source>
        <dbReference type="EMBL" id="KAJ2896744.1"/>
    </source>
</evidence>
<dbReference type="Proteomes" id="UP001201980">
    <property type="component" value="Unassembled WGS sequence"/>
</dbReference>
<feature type="compositionally biased region" description="Polar residues" evidence="2">
    <location>
        <begin position="19"/>
        <end position="28"/>
    </location>
</feature>
<protein>
    <submittedName>
        <fullName evidence="3">Uncharacterized protein</fullName>
    </submittedName>
</protein>
<evidence type="ECO:0000313" key="4">
    <source>
        <dbReference type="Proteomes" id="UP001201980"/>
    </source>
</evidence>
<keyword evidence="4" id="KW-1185">Reference proteome</keyword>
<evidence type="ECO:0000256" key="1">
    <source>
        <dbReference type="SAM" id="Coils"/>
    </source>
</evidence>
<organism evidence="3 4">
    <name type="scientific">Zalerion maritima</name>
    <dbReference type="NCBI Taxonomy" id="339359"/>
    <lineage>
        <taxon>Eukaryota</taxon>
        <taxon>Fungi</taxon>
        <taxon>Dikarya</taxon>
        <taxon>Ascomycota</taxon>
        <taxon>Pezizomycotina</taxon>
        <taxon>Sordariomycetes</taxon>
        <taxon>Lulworthiomycetidae</taxon>
        <taxon>Lulworthiales</taxon>
        <taxon>Lulworthiaceae</taxon>
        <taxon>Zalerion</taxon>
    </lineage>
</organism>
<name>A0AAD5RLD8_9PEZI</name>
<dbReference type="EMBL" id="JAKWBI020000315">
    <property type="protein sequence ID" value="KAJ2896744.1"/>
    <property type="molecule type" value="Genomic_DNA"/>
</dbReference>
<keyword evidence="1" id="KW-0175">Coiled coil</keyword>
<reference evidence="3" key="1">
    <citation type="submission" date="2022-07" db="EMBL/GenBank/DDBJ databases">
        <title>Draft genome sequence of Zalerion maritima ATCC 34329, a (micro)plastics degrading marine fungus.</title>
        <authorList>
            <person name="Paco A."/>
            <person name="Goncalves M.F.M."/>
            <person name="Rocha-Santos T.A.P."/>
            <person name="Alves A."/>
        </authorList>
    </citation>
    <scope>NUCLEOTIDE SEQUENCE</scope>
    <source>
        <strain evidence="3">ATCC 34329</strain>
    </source>
</reference>
<evidence type="ECO:0000256" key="2">
    <source>
        <dbReference type="SAM" id="MobiDB-lite"/>
    </source>
</evidence>